<evidence type="ECO:0000256" key="2">
    <source>
        <dbReference type="SAM" id="SignalP"/>
    </source>
</evidence>
<feature type="signal peptide" evidence="2">
    <location>
        <begin position="1"/>
        <end position="15"/>
    </location>
</feature>
<dbReference type="OrthoDB" id="5867915at2759"/>
<accession>A0A3P7J343</accession>
<keyword evidence="1" id="KW-1133">Transmembrane helix</keyword>
<protein>
    <submittedName>
        <fullName evidence="3">Uncharacterized protein</fullName>
    </submittedName>
</protein>
<dbReference type="EMBL" id="UYYB01106670">
    <property type="protein sequence ID" value="VDM79880.1"/>
    <property type="molecule type" value="Genomic_DNA"/>
</dbReference>
<gene>
    <name evidence="3" type="ORF">SVUK_LOCUS14878</name>
</gene>
<keyword evidence="2" id="KW-0732">Signal</keyword>
<sequence>MILLFAILTLSIVQGLPTTRPTLTVRIAAPTTVHPIPTKAKVVTVTSTFPPSTTTAKESVGLRGSIENELIRLRNSYQNMRKDIDAWMNTPNHRNVVIPSMIGVLAAIITITFYHLMKVAFRSCTRRFRRYRLSRLSCEINGDKKRMLSKRGDSDDEEDI</sequence>
<organism evidence="3 4">
    <name type="scientific">Strongylus vulgaris</name>
    <name type="common">Blood worm</name>
    <dbReference type="NCBI Taxonomy" id="40348"/>
    <lineage>
        <taxon>Eukaryota</taxon>
        <taxon>Metazoa</taxon>
        <taxon>Ecdysozoa</taxon>
        <taxon>Nematoda</taxon>
        <taxon>Chromadorea</taxon>
        <taxon>Rhabditida</taxon>
        <taxon>Rhabditina</taxon>
        <taxon>Rhabditomorpha</taxon>
        <taxon>Strongyloidea</taxon>
        <taxon>Strongylidae</taxon>
        <taxon>Strongylus</taxon>
    </lineage>
</organism>
<name>A0A3P7J343_STRVU</name>
<evidence type="ECO:0000313" key="4">
    <source>
        <dbReference type="Proteomes" id="UP000270094"/>
    </source>
</evidence>
<keyword evidence="1" id="KW-0472">Membrane</keyword>
<evidence type="ECO:0000256" key="1">
    <source>
        <dbReference type="SAM" id="Phobius"/>
    </source>
</evidence>
<feature type="chain" id="PRO_5018135624" evidence="2">
    <location>
        <begin position="16"/>
        <end position="160"/>
    </location>
</feature>
<proteinExistence type="predicted"/>
<evidence type="ECO:0000313" key="3">
    <source>
        <dbReference type="EMBL" id="VDM79880.1"/>
    </source>
</evidence>
<dbReference type="AlphaFoldDB" id="A0A3P7J343"/>
<dbReference type="Proteomes" id="UP000270094">
    <property type="component" value="Unassembled WGS sequence"/>
</dbReference>
<feature type="transmembrane region" description="Helical" evidence="1">
    <location>
        <begin position="96"/>
        <end position="117"/>
    </location>
</feature>
<reference evidence="3 4" key="1">
    <citation type="submission" date="2018-11" db="EMBL/GenBank/DDBJ databases">
        <authorList>
            <consortium name="Pathogen Informatics"/>
        </authorList>
    </citation>
    <scope>NUCLEOTIDE SEQUENCE [LARGE SCALE GENOMIC DNA]</scope>
</reference>
<keyword evidence="4" id="KW-1185">Reference proteome</keyword>
<keyword evidence="1" id="KW-0812">Transmembrane</keyword>